<dbReference type="RefSeq" id="WP_286486185.1">
    <property type="nucleotide sequence ID" value="NZ_JACALR010000004.1"/>
</dbReference>
<dbReference type="GO" id="GO:0015074">
    <property type="term" value="P:DNA integration"/>
    <property type="evidence" value="ECO:0007669"/>
    <property type="project" value="InterPro"/>
</dbReference>
<name>A0AAW7DJB8_9FLAO</name>
<keyword evidence="3" id="KW-0233">DNA recombination</keyword>
<dbReference type="Gene3D" id="1.10.150.130">
    <property type="match status" value="1"/>
</dbReference>
<evidence type="ECO:0000313" key="5">
    <source>
        <dbReference type="EMBL" id="MDM1551653.1"/>
    </source>
</evidence>
<dbReference type="Pfam" id="PF17293">
    <property type="entry name" value="Arm-DNA-bind_5"/>
    <property type="match status" value="1"/>
</dbReference>
<dbReference type="EMBL" id="JACALR010000004">
    <property type="protein sequence ID" value="MDM1551653.1"/>
    <property type="molecule type" value="Genomic_DNA"/>
</dbReference>
<proteinExistence type="inferred from homology"/>
<evidence type="ECO:0000259" key="4">
    <source>
        <dbReference type="PROSITE" id="PS51898"/>
    </source>
</evidence>
<dbReference type="Proteomes" id="UP001173578">
    <property type="component" value="Unassembled WGS sequence"/>
</dbReference>
<dbReference type="GO" id="GO:0003677">
    <property type="term" value="F:DNA binding"/>
    <property type="evidence" value="ECO:0007669"/>
    <property type="project" value="UniProtKB-KW"/>
</dbReference>
<protein>
    <submittedName>
        <fullName evidence="5">Phage integrase SAM-like domain-containing protein</fullName>
    </submittedName>
</protein>
<dbReference type="InterPro" id="IPR010998">
    <property type="entry name" value="Integrase_recombinase_N"/>
</dbReference>
<dbReference type="InterPro" id="IPR050090">
    <property type="entry name" value="Tyrosine_recombinase_XerCD"/>
</dbReference>
<dbReference type="PANTHER" id="PTHR30349:SF64">
    <property type="entry name" value="PROPHAGE INTEGRASE INTD-RELATED"/>
    <property type="match status" value="1"/>
</dbReference>
<dbReference type="InterPro" id="IPR013762">
    <property type="entry name" value="Integrase-like_cat_sf"/>
</dbReference>
<gene>
    <name evidence="5" type="ORF">HX095_10555</name>
</gene>
<reference evidence="5" key="1">
    <citation type="submission" date="2020-06" db="EMBL/GenBank/DDBJ databases">
        <authorList>
            <person name="Dong N."/>
        </authorList>
    </citation>
    <scope>NUCLEOTIDE SEQUENCE</scope>
    <source>
        <strain evidence="5">210</strain>
    </source>
</reference>
<organism evidence="5 6">
    <name type="scientific">Empedobacter falsenii</name>
    <dbReference type="NCBI Taxonomy" id="343874"/>
    <lineage>
        <taxon>Bacteria</taxon>
        <taxon>Pseudomonadati</taxon>
        <taxon>Bacteroidota</taxon>
        <taxon>Flavobacteriia</taxon>
        <taxon>Flavobacteriales</taxon>
        <taxon>Weeksellaceae</taxon>
        <taxon>Empedobacter</taxon>
    </lineage>
</organism>
<dbReference type="InterPro" id="IPR002104">
    <property type="entry name" value="Integrase_catalytic"/>
</dbReference>
<sequence length="404" mass="47237">MASIKFTLKNKPNSNGEHSIIIQIIKDRKNTTLSLGKSCKYEDWSFETDRVKKTNKKHSSINQFITKYSTNIEKAIEEYDLNDEYYTSQDLIKLIKKGFNKSATITFTEFHEALIEEKKLIGKLSSAKIEQNTLDSLKLFFKNSIISFKDINVDNLHKYNTFLTANGNKPSTIGIRMRTLRAVYNKAIEREIVNEKAYPFTKFKISKIKSTDKKEYLTEEEILKIKDLELTDPKLIKARDFFLMSFYCRGINMIDLIQLKKSDLSNFTTTYIRSKTGAIVNFKSTEFFNYFIEKYEAKSESIFLFNFIKTNTPTKEYIRNINQKYLQKYVNVPLVEIMKTAEINKHITYYCARHSFATILKFKNISIDIIKEALGHKDIQSTMSYLNTLPSQKLDMMIEDAIDF</sequence>
<reference evidence="5" key="2">
    <citation type="journal article" date="2022" name="Sci. Total Environ.">
        <title>Prevalence, transmission, and molecular epidemiology of tet(X)-positive bacteria among humans, animals, and environmental niches in China: An epidemiological, and genomic-based study.</title>
        <authorList>
            <person name="Dong N."/>
            <person name="Zeng Y."/>
            <person name="Cai C."/>
            <person name="Sun C."/>
            <person name="Lu J."/>
            <person name="Liu C."/>
            <person name="Zhou H."/>
            <person name="Sun Q."/>
            <person name="Shu L."/>
            <person name="Wang H."/>
            <person name="Wang Y."/>
            <person name="Wang S."/>
            <person name="Wu C."/>
            <person name="Chan E.W."/>
            <person name="Chen G."/>
            <person name="Shen Z."/>
            <person name="Chen S."/>
            <person name="Zhang R."/>
        </authorList>
    </citation>
    <scope>NUCLEOTIDE SEQUENCE</scope>
    <source>
        <strain evidence="5">210</strain>
    </source>
</reference>
<dbReference type="PANTHER" id="PTHR30349">
    <property type="entry name" value="PHAGE INTEGRASE-RELATED"/>
    <property type="match status" value="1"/>
</dbReference>
<dbReference type="SUPFAM" id="SSF56349">
    <property type="entry name" value="DNA breaking-rejoining enzymes"/>
    <property type="match status" value="1"/>
</dbReference>
<dbReference type="InterPro" id="IPR025269">
    <property type="entry name" value="SAM-like_dom"/>
</dbReference>
<dbReference type="InterPro" id="IPR035386">
    <property type="entry name" value="Arm-DNA-bind_5"/>
</dbReference>
<dbReference type="Pfam" id="PF00589">
    <property type="entry name" value="Phage_integrase"/>
    <property type="match status" value="1"/>
</dbReference>
<dbReference type="Gene3D" id="1.10.443.10">
    <property type="entry name" value="Intergrase catalytic core"/>
    <property type="match status" value="1"/>
</dbReference>
<evidence type="ECO:0000256" key="3">
    <source>
        <dbReference type="ARBA" id="ARBA00023172"/>
    </source>
</evidence>
<dbReference type="Pfam" id="PF13102">
    <property type="entry name" value="Phage_int_SAM_5"/>
    <property type="match status" value="1"/>
</dbReference>
<comment type="similarity">
    <text evidence="1">Belongs to the 'phage' integrase family.</text>
</comment>
<comment type="caution">
    <text evidence="5">The sequence shown here is derived from an EMBL/GenBank/DDBJ whole genome shotgun (WGS) entry which is preliminary data.</text>
</comment>
<dbReference type="GO" id="GO:0006310">
    <property type="term" value="P:DNA recombination"/>
    <property type="evidence" value="ECO:0007669"/>
    <property type="project" value="UniProtKB-KW"/>
</dbReference>
<accession>A0AAW7DJB8</accession>
<dbReference type="InterPro" id="IPR011010">
    <property type="entry name" value="DNA_brk_join_enz"/>
</dbReference>
<evidence type="ECO:0000313" key="6">
    <source>
        <dbReference type="Proteomes" id="UP001173578"/>
    </source>
</evidence>
<keyword evidence="2" id="KW-0238">DNA-binding</keyword>
<dbReference type="PROSITE" id="PS51898">
    <property type="entry name" value="TYR_RECOMBINASE"/>
    <property type="match status" value="1"/>
</dbReference>
<evidence type="ECO:0000256" key="2">
    <source>
        <dbReference type="ARBA" id="ARBA00023125"/>
    </source>
</evidence>
<evidence type="ECO:0000256" key="1">
    <source>
        <dbReference type="ARBA" id="ARBA00008857"/>
    </source>
</evidence>
<feature type="domain" description="Tyr recombinase" evidence="4">
    <location>
        <begin position="212"/>
        <end position="398"/>
    </location>
</feature>
<dbReference type="AlphaFoldDB" id="A0AAW7DJB8"/>